<evidence type="ECO:0000313" key="4">
    <source>
        <dbReference type="EMBL" id="CAH0381694.1"/>
    </source>
</evidence>
<dbReference type="GO" id="GO:0000012">
    <property type="term" value="P:single strand break repair"/>
    <property type="evidence" value="ECO:0007669"/>
    <property type="project" value="TreeGrafter"/>
</dbReference>
<keyword evidence="2" id="KW-0234">DNA repair</keyword>
<dbReference type="GO" id="GO:0033699">
    <property type="term" value="F:DNA 5'-adenosine monophosphate hydrolase activity"/>
    <property type="evidence" value="ECO:0007669"/>
    <property type="project" value="TreeGrafter"/>
</dbReference>
<dbReference type="GO" id="GO:1990165">
    <property type="term" value="F:single-strand break-containing DNA binding"/>
    <property type="evidence" value="ECO:0007669"/>
    <property type="project" value="TreeGrafter"/>
</dbReference>
<name>A0A9P0A0E6_BEMTA</name>
<dbReference type="Gene3D" id="3.30.428.10">
    <property type="entry name" value="HIT-like"/>
    <property type="match status" value="1"/>
</dbReference>
<dbReference type="GO" id="GO:0003697">
    <property type="term" value="F:single-stranded DNA binding"/>
    <property type="evidence" value="ECO:0007669"/>
    <property type="project" value="TreeGrafter"/>
</dbReference>
<dbReference type="PANTHER" id="PTHR12486">
    <property type="entry name" value="APRATAXIN-RELATED"/>
    <property type="match status" value="1"/>
</dbReference>
<dbReference type="GO" id="GO:0030983">
    <property type="term" value="F:mismatched DNA binding"/>
    <property type="evidence" value="ECO:0007669"/>
    <property type="project" value="TreeGrafter"/>
</dbReference>
<dbReference type="Proteomes" id="UP001152759">
    <property type="component" value="Chromosome 1"/>
</dbReference>
<feature type="domain" description="Aprataxin C2HE/C2H2/C2HC zinc finger" evidence="3">
    <location>
        <begin position="116"/>
        <end position="175"/>
    </location>
</feature>
<keyword evidence="1" id="KW-0227">DNA damage</keyword>
<evidence type="ECO:0000256" key="2">
    <source>
        <dbReference type="ARBA" id="ARBA00023204"/>
    </source>
</evidence>
<dbReference type="Pfam" id="PF16278">
    <property type="entry name" value="zf-C2HE"/>
    <property type="match status" value="1"/>
</dbReference>
<dbReference type="InterPro" id="IPR032566">
    <property type="entry name" value="Znf-C2HE"/>
</dbReference>
<dbReference type="InterPro" id="IPR036265">
    <property type="entry name" value="HIT-like_sf"/>
</dbReference>
<dbReference type="AlphaFoldDB" id="A0A9P0A0E6"/>
<protein>
    <recommendedName>
        <fullName evidence="3">Aprataxin C2HE/C2H2/C2HC zinc finger domain-containing protein</fullName>
    </recommendedName>
</protein>
<gene>
    <name evidence="4" type="ORF">BEMITA_LOCUS1314</name>
</gene>
<proteinExistence type="predicted"/>
<dbReference type="PANTHER" id="PTHR12486:SF4">
    <property type="entry name" value="APRATAXIN"/>
    <property type="match status" value="1"/>
</dbReference>
<reference evidence="4" key="1">
    <citation type="submission" date="2021-12" db="EMBL/GenBank/DDBJ databases">
        <authorList>
            <person name="King R."/>
        </authorList>
    </citation>
    <scope>NUCLEOTIDE SEQUENCE</scope>
</reference>
<dbReference type="SUPFAM" id="SSF54197">
    <property type="entry name" value="HIT-like"/>
    <property type="match status" value="1"/>
</dbReference>
<dbReference type="FunFam" id="3.30.428.10:FF:000004">
    <property type="entry name" value="aprataxin isoform X2"/>
    <property type="match status" value="1"/>
</dbReference>
<accession>A0A9P0A0E6</accession>
<keyword evidence="5" id="KW-1185">Reference proteome</keyword>
<sequence>MFWSKGLLKEMKESSVYEDKEIAVIRDKFPKAKHHFLALPKADIKNLQGLNKSHVPLLQKLESKGLEVAKDLGDKTATFRLGYHAIPSMERLHLHIISDDFIAIGLKTKKHWNSFTTEFFIPSKEIITRLDKEEKITIKQDFYKSQLLQPLQCHKCSFMPRTMPELKDHLNKHITNSQS</sequence>
<evidence type="ECO:0000256" key="1">
    <source>
        <dbReference type="ARBA" id="ARBA00022763"/>
    </source>
</evidence>
<organism evidence="4 5">
    <name type="scientific">Bemisia tabaci</name>
    <name type="common">Sweetpotato whitefly</name>
    <name type="synonym">Aleurodes tabaci</name>
    <dbReference type="NCBI Taxonomy" id="7038"/>
    <lineage>
        <taxon>Eukaryota</taxon>
        <taxon>Metazoa</taxon>
        <taxon>Ecdysozoa</taxon>
        <taxon>Arthropoda</taxon>
        <taxon>Hexapoda</taxon>
        <taxon>Insecta</taxon>
        <taxon>Pterygota</taxon>
        <taxon>Neoptera</taxon>
        <taxon>Paraneoptera</taxon>
        <taxon>Hemiptera</taxon>
        <taxon>Sternorrhyncha</taxon>
        <taxon>Aleyrodoidea</taxon>
        <taxon>Aleyrodidae</taxon>
        <taxon>Aleyrodinae</taxon>
        <taxon>Bemisia</taxon>
    </lineage>
</organism>
<dbReference type="GO" id="GO:0003725">
    <property type="term" value="F:double-stranded RNA binding"/>
    <property type="evidence" value="ECO:0007669"/>
    <property type="project" value="TreeGrafter"/>
</dbReference>
<dbReference type="InterPro" id="IPR019808">
    <property type="entry name" value="Histidine_triad_CS"/>
</dbReference>
<dbReference type="EMBL" id="OU963862">
    <property type="protein sequence ID" value="CAH0381694.1"/>
    <property type="molecule type" value="Genomic_DNA"/>
</dbReference>
<dbReference type="Pfam" id="PF11969">
    <property type="entry name" value="DcpS_C"/>
    <property type="match status" value="1"/>
</dbReference>
<evidence type="ECO:0000313" key="5">
    <source>
        <dbReference type="Proteomes" id="UP001152759"/>
    </source>
</evidence>
<evidence type="ECO:0000259" key="3">
    <source>
        <dbReference type="Pfam" id="PF16278"/>
    </source>
</evidence>
<dbReference type="GO" id="GO:0005634">
    <property type="term" value="C:nucleus"/>
    <property type="evidence" value="ECO:0007669"/>
    <property type="project" value="TreeGrafter"/>
</dbReference>
<dbReference type="PROSITE" id="PS00892">
    <property type="entry name" value="HIT_1"/>
    <property type="match status" value="1"/>
</dbReference>
<dbReference type="KEGG" id="btab:109035556"/>